<evidence type="ECO:0000313" key="1">
    <source>
        <dbReference type="EMBL" id="MBK3519589.1"/>
    </source>
</evidence>
<keyword evidence="2" id="KW-1185">Reference proteome</keyword>
<reference evidence="1 2" key="1">
    <citation type="submission" date="2021-01" db="EMBL/GenBank/DDBJ databases">
        <title>Carboxyliciviraga sp.nov., isolated from coastal sediments.</title>
        <authorList>
            <person name="Lu D."/>
            <person name="Zhang T."/>
        </authorList>
    </citation>
    <scope>NUCLEOTIDE SEQUENCE [LARGE SCALE GENOMIC DNA]</scope>
    <source>
        <strain evidence="1 2">N1Y132</strain>
    </source>
</reference>
<accession>A0ABS1HQZ4</accession>
<dbReference type="RefSeq" id="WP_200466808.1">
    <property type="nucleotide sequence ID" value="NZ_JAENRR010000078.1"/>
</dbReference>
<comment type="caution">
    <text evidence="1">The sequence shown here is derived from an EMBL/GenBank/DDBJ whole genome shotgun (WGS) entry which is preliminary data.</text>
</comment>
<evidence type="ECO:0000313" key="2">
    <source>
        <dbReference type="Proteomes" id="UP000605676"/>
    </source>
</evidence>
<sequence>MRKVSAHYYLRPDGSFGKRPIIEMNDDGCISGVRELGNDFQEEPSLEYYPGILIPAFVASVQTGENLSFAKANGVLRIKEGDSTLDKQSFLQAWNFIKSTLLQQGNSETLSCLLSNHTFEAARQINMNEWGVIQEGANPGLLVLQHIDLRSFSVMEKSTFKIIQR</sequence>
<dbReference type="EMBL" id="JAENRR010000078">
    <property type="protein sequence ID" value="MBK3519589.1"/>
    <property type="molecule type" value="Genomic_DNA"/>
</dbReference>
<protein>
    <submittedName>
        <fullName evidence="1">Uncharacterized protein</fullName>
    </submittedName>
</protein>
<gene>
    <name evidence="1" type="ORF">JIV24_19750</name>
</gene>
<organism evidence="1 2">
    <name type="scientific">Carboxylicivirga marina</name>
    <dbReference type="NCBI Taxonomy" id="2800988"/>
    <lineage>
        <taxon>Bacteria</taxon>
        <taxon>Pseudomonadati</taxon>
        <taxon>Bacteroidota</taxon>
        <taxon>Bacteroidia</taxon>
        <taxon>Marinilabiliales</taxon>
        <taxon>Marinilabiliaceae</taxon>
        <taxon>Carboxylicivirga</taxon>
    </lineage>
</organism>
<proteinExistence type="predicted"/>
<dbReference type="Proteomes" id="UP000605676">
    <property type="component" value="Unassembled WGS sequence"/>
</dbReference>
<name>A0ABS1HQZ4_9BACT</name>